<accession>A0A368R9P1</accession>
<reference evidence="2" key="1">
    <citation type="journal article" date="2012" name="Nat. Biotechnol.">
        <title>Reference genome sequence of the model plant Setaria.</title>
        <authorList>
            <person name="Bennetzen J.L."/>
            <person name="Schmutz J."/>
            <person name="Wang H."/>
            <person name="Percifield R."/>
            <person name="Hawkins J."/>
            <person name="Pontaroli A.C."/>
            <person name="Estep M."/>
            <person name="Feng L."/>
            <person name="Vaughn J.N."/>
            <person name="Grimwood J."/>
            <person name="Jenkins J."/>
            <person name="Barry K."/>
            <person name="Lindquist E."/>
            <person name="Hellsten U."/>
            <person name="Deshpande S."/>
            <person name="Wang X."/>
            <person name="Wu X."/>
            <person name="Mitros T."/>
            <person name="Triplett J."/>
            <person name="Yang X."/>
            <person name="Ye C.Y."/>
            <person name="Mauro-Herrera M."/>
            <person name="Wang L."/>
            <person name="Li P."/>
            <person name="Sharma M."/>
            <person name="Sharma R."/>
            <person name="Ronald P.C."/>
            <person name="Panaud O."/>
            <person name="Kellogg E.A."/>
            <person name="Brutnell T.P."/>
            <person name="Doust A.N."/>
            <person name="Tuskan G.A."/>
            <person name="Rokhsar D."/>
            <person name="Devos K.M."/>
        </authorList>
    </citation>
    <scope>NUCLEOTIDE SEQUENCE [LARGE SCALE GENOMIC DNA]</scope>
    <source>
        <strain evidence="2">Yugu1</strain>
    </source>
</reference>
<feature type="transmembrane region" description="Helical" evidence="1">
    <location>
        <begin position="127"/>
        <end position="147"/>
    </location>
</feature>
<gene>
    <name evidence="2" type="ORF">SETIT_5G234300v2</name>
</gene>
<reference evidence="2" key="2">
    <citation type="submission" date="2015-07" db="EMBL/GenBank/DDBJ databases">
        <authorList>
            <person name="Noorani M."/>
        </authorList>
    </citation>
    <scope>NUCLEOTIDE SEQUENCE</scope>
    <source>
        <strain evidence="2">Yugu1</strain>
    </source>
</reference>
<evidence type="ECO:0000256" key="1">
    <source>
        <dbReference type="SAM" id="Phobius"/>
    </source>
</evidence>
<evidence type="ECO:0000313" key="2">
    <source>
        <dbReference type="EMBL" id="RCV26300.1"/>
    </source>
</evidence>
<dbReference type="EMBL" id="CM003532">
    <property type="protein sequence ID" value="RCV26300.1"/>
    <property type="molecule type" value="Genomic_DNA"/>
</dbReference>
<sequence length="174" mass="19151">MLSPQKKTVLTNFLRIVATHVVPTKKKLVMCRIDVVQAPGWALPAAPRSVSTLPQGRLSRRRGLFLPAHRRFPPPWTRICRLLGRSGRIAGAGRRACTPPPGTSRRFGRLYCPSCPRISAPWAQGGCFRRLLVVVPITVMVVFALGWPSSSCLCRAGVLHRRHGVPTAAALPFF</sequence>
<organism evidence="2">
    <name type="scientific">Setaria italica</name>
    <name type="common">Foxtail millet</name>
    <name type="synonym">Panicum italicum</name>
    <dbReference type="NCBI Taxonomy" id="4555"/>
    <lineage>
        <taxon>Eukaryota</taxon>
        <taxon>Viridiplantae</taxon>
        <taxon>Streptophyta</taxon>
        <taxon>Embryophyta</taxon>
        <taxon>Tracheophyta</taxon>
        <taxon>Spermatophyta</taxon>
        <taxon>Magnoliopsida</taxon>
        <taxon>Liliopsida</taxon>
        <taxon>Poales</taxon>
        <taxon>Poaceae</taxon>
        <taxon>PACMAD clade</taxon>
        <taxon>Panicoideae</taxon>
        <taxon>Panicodae</taxon>
        <taxon>Paniceae</taxon>
        <taxon>Cenchrinae</taxon>
        <taxon>Setaria</taxon>
    </lineage>
</organism>
<protein>
    <submittedName>
        <fullName evidence="2">Uncharacterized protein</fullName>
    </submittedName>
</protein>
<name>A0A368R9P1_SETIT</name>
<dbReference type="AlphaFoldDB" id="A0A368R9P1"/>
<keyword evidence="1" id="KW-0472">Membrane</keyword>
<keyword evidence="1" id="KW-1133">Transmembrane helix</keyword>
<proteinExistence type="predicted"/>
<keyword evidence="1" id="KW-0812">Transmembrane</keyword>